<organism evidence="5">
    <name type="scientific">hydrothermal vent metagenome</name>
    <dbReference type="NCBI Taxonomy" id="652676"/>
    <lineage>
        <taxon>unclassified sequences</taxon>
        <taxon>metagenomes</taxon>
        <taxon>ecological metagenomes</taxon>
    </lineage>
</organism>
<keyword evidence="2" id="KW-0479">Metal-binding</keyword>
<dbReference type="Pfam" id="PF00815">
    <property type="entry name" value="Histidinol_dh"/>
    <property type="match status" value="1"/>
</dbReference>
<dbReference type="FunFam" id="3.40.50.1980:FF:000001">
    <property type="entry name" value="Histidinol dehydrogenase"/>
    <property type="match status" value="1"/>
</dbReference>
<evidence type="ECO:0000256" key="3">
    <source>
        <dbReference type="ARBA" id="ARBA00022833"/>
    </source>
</evidence>
<accession>A0A3B1BIZ3</accession>
<keyword evidence="4 5" id="KW-0560">Oxidoreductase</keyword>
<dbReference type="AlphaFoldDB" id="A0A3B1BIZ3"/>
<name>A0A3B1BIZ3_9ZZZZ</name>
<evidence type="ECO:0000256" key="4">
    <source>
        <dbReference type="ARBA" id="ARBA00023002"/>
    </source>
</evidence>
<dbReference type="Gene3D" id="1.20.5.1300">
    <property type="match status" value="1"/>
</dbReference>
<dbReference type="GO" id="GO:0004399">
    <property type="term" value="F:histidinol dehydrogenase activity"/>
    <property type="evidence" value="ECO:0007669"/>
    <property type="project" value="UniProtKB-EC"/>
</dbReference>
<evidence type="ECO:0000256" key="1">
    <source>
        <dbReference type="ARBA" id="ARBA00001947"/>
    </source>
</evidence>
<dbReference type="GO" id="GO:0046872">
    <property type="term" value="F:metal ion binding"/>
    <property type="evidence" value="ECO:0007669"/>
    <property type="project" value="UniProtKB-KW"/>
</dbReference>
<keyword evidence="3" id="KW-0862">Zinc</keyword>
<sequence>MKIIRYPNIENTTKLLKRPVLEMESIRQKVIPILNSVKENSDEALFNFTKDFDGVNLESLRVEKSEFDEAEKLISDDLKTAIEIAMQNIFKFHSSQKSEINKIEIDEGIICWRKSVPIEKVGLYIPGGSSPLFSTLLMLGVPAKIVECKEIIVCTPPQKNGKVPPQILYVAKSLGLTNIFKVGGAQAIAAMAYGTETIPQMDKIFGPGNQWVTVAKQLVNADGVAIDMPAGPSEVLVIADDSANPKFVAADLLSQAEHGPDSHVVLLTTSEVLIDAVTTEIENFTKQLSRKEIIKKSLSNSVIILVHDLKEAIAISNNYAPEHLILSVVNAEEVAEKVI</sequence>
<reference evidence="5" key="1">
    <citation type="submission" date="2018-06" db="EMBL/GenBank/DDBJ databases">
        <authorList>
            <person name="Zhirakovskaya E."/>
        </authorList>
    </citation>
    <scope>NUCLEOTIDE SEQUENCE</scope>
</reference>
<protein>
    <submittedName>
        <fullName evidence="5">Histidinol dehydrogenase</fullName>
        <ecNumber evidence="5">1.1.1.23</ecNumber>
    </submittedName>
</protein>
<evidence type="ECO:0000256" key="2">
    <source>
        <dbReference type="ARBA" id="ARBA00022723"/>
    </source>
</evidence>
<dbReference type="PRINTS" id="PR00083">
    <property type="entry name" value="HOLDHDRGNASE"/>
</dbReference>
<dbReference type="InterPro" id="IPR001692">
    <property type="entry name" value="Histidinol_DH_CS"/>
</dbReference>
<proteinExistence type="predicted"/>
<dbReference type="CDD" id="cd06572">
    <property type="entry name" value="Histidinol_dh"/>
    <property type="match status" value="1"/>
</dbReference>
<dbReference type="InterPro" id="IPR016161">
    <property type="entry name" value="Ald_DH/histidinol_DH"/>
</dbReference>
<gene>
    <name evidence="5" type="ORF">MNBD_IGNAVI01-1534</name>
</gene>
<comment type="cofactor">
    <cofactor evidence="1">
        <name>Zn(2+)</name>
        <dbReference type="ChEBI" id="CHEBI:29105"/>
    </cofactor>
</comment>
<dbReference type="SUPFAM" id="SSF53720">
    <property type="entry name" value="ALDH-like"/>
    <property type="match status" value="1"/>
</dbReference>
<dbReference type="EC" id="1.1.1.23" evidence="5"/>
<dbReference type="GO" id="GO:0005829">
    <property type="term" value="C:cytosol"/>
    <property type="evidence" value="ECO:0007669"/>
    <property type="project" value="TreeGrafter"/>
</dbReference>
<dbReference type="EMBL" id="UOGD01000089">
    <property type="protein sequence ID" value="VAX17969.1"/>
    <property type="molecule type" value="Genomic_DNA"/>
</dbReference>
<dbReference type="PROSITE" id="PS00611">
    <property type="entry name" value="HISOL_DEHYDROGENASE"/>
    <property type="match status" value="1"/>
</dbReference>
<dbReference type="GO" id="GO:0051287">
    <property type="term" value="F:NAD binding"/>
    <property type="evidence" value="ECO:0007669"/>
    <property type="project" value="InterPro"/>
</dbReference>
<dbReference type="Gene3D" id="3.40.50.1980">
    <property type="entry name" value="Nitrogenase molybdenum iron protein domain"/>
    <property type="match status" value="2"/>
</dbReference>
<dbReference type="InterPro" id="IPR012131">
    <property type="entry name" value="Hstdl_DH"/>
</dbReference>
<dbReference type="NCBIfam" id="TIGR00069">
    <property type="entry name" value="hisD"/>
    <property type="match status" value="1"/>
</dbReference>
<dbReference type="GO" id="GO:0000105">
    <property type="term" value="P:L-histidine biosynthetic process"/>
    <property type="evidence" value="ECO:0007669"/>
    <property type="project" value="TreeGrafter"/>
</dbReference>
<evidence type="ECO:0000313" key="5">
    <source>
        <dbReference type="EMBL" id="VAX17969.1"/>
    </source>
</evidence>
<dbReference type="PANTHER" id="PTHR21256:SF2">
    <property type="entry name" value="HISTIDINE BIOSYNTHESIS TRIFUNCTIONAL PROTEIN"/>
    <property type="match status" value="1"/>
</dbReference>
<dbReference type="PANTHER" id="PTHR21256">
    <property type="entry name" value="HISTIDINOL DEHYDROGENASE HDH"/>
    <property type="match status" value="1"/>
</dbReference>
<feature type="non-terminal residue" evidence="5">
    <location>
        <position position="339"/>
    </location>
</feature>